<feature type="signal peptide" evidence="2">
    <location>
        <begin position="1"/>
        <end position="28"/>
    </location>
</feature>
<evidence type="ECO:0000313" key="3">
    <source>
        <dbReference type="EMBL" id="MBD8029977.1"/>
    </source>
</evidence>
<feature type="compositionally biased region" description="Low complexity" evidence="1">
    <location>
        <begin position="47"/>
        <end position="62"/>
    </location>
</feature>
<keyword evidence="4" id="KW-1185">Reference proteome</keyword>
<feature type="compositionally biased region" description="Acidic residues" evidence="1">
    <location>
        <begin position="116"/>
        <end position="138"/>
    </location>
</feature>
<feature type="chain" id="PRO_5034261289" description="Secreted protein" evidence="2">
    <location>
        <begin position="29"/>
        <end position="138"/>
    </location>
</feature>
<evidence type="ECO:0000256" key="2">
    <source>
        <dbReference type="SAM" id="SignalP"/>
    </source>
</evidence>
<sequence>MKSLPRFAPLIAILALLVLVAIGGSALANNTSAPEVDAEMATVRLNTSSDQSTPPDQPSSQPMISTAAPEPDTQRPAQVPAPSPDTAPIPAQVPPPASNPVPAPVPQVPLNYQYWDDGDDDDWDDYDDDDWDDDWDDD</sequence>
<organism evidence="3 4">
    <name type="scientific">Corynebacterium gallinarum</name>
    <dbReference type="NCBI Taxonomy" id="2762214"/>
    <lineage>
        <taxon>Bacteria</taxon>
        <taxon>Bacillati</taxon>
        <taxon>Actinomycetota</taxon>
        <taxon>Actinomycetes</taxon>
        <taxon>Mycobacteriales</taxon>
        <taxon>Corynebacteriaceae</taxon>
        <taxon>Corynebacterium</taxon>
    </lineage>
</organism>
<dbReference type="EMBL" id="JACSPR010000003">
    <property type="protein sequence ID" value="MBD8029977.1"/>
    <property type="molecule type" value="Genomic_DNA"/>
</dbReference>
<dbReference type="RefSeq" id="WP_191733192.1">
    <property type="nucleotide sequence ID" value="NZ_JACSPR010000003.1"/>
</dbReference>
<reference evidence="3 4" key="1">
    <citation type="submission" date="2020-08" db="EMBL/GenBank/DDBJ databases">
        <title>A Genomic Blueprint of the Chicken Gut Microbiome.</title>
        <authorList>
            <person name="Gilroy R."/>
            <person name="Ravi A."/>
            <person name="Getino M."/>
            <person name="Pursley I."/>
            <person name="Horton D.L."/>
            <person name="Alikhan N.-F."/>
            <person name="Baker D."/>
            <person name="Gharbi K."/>
            <person name="Hall N."/>
            <person name="Watson M."/>
            <person name="Adriaenssens E.M."/>
            <person name="Foster-Nyarko E."/>
            <person name="Jarju S."/>
            <person name="Secka A."/>
            <person name="Antonio M."/>
            <person name="Oren A."/>
            <person name="Chaudhuri R."/>
            <person name="La Ragione R.M."/>
            <person name="Hildebrand F."/>
            <person name="Pallen M.J."/>
        </authorList>
    </citation>
    <scope>NUCLEOTIDE SEQUENCE [LARGE SCALE GENOMIC DNA]</scope>
    <source>
        <strain evidence="3 4">Sa1YVA5</strain>
    </source>
</reference>
<evidence type="ECO:0008006" key="5">
    <source>
        <dbReference type="Google" id="ProtNLM"/>
    </source>
</evidence>
<gene>
    <name evidence="3" type="ORF">H9627_06515</name>
</gene>
<keyword evidence="2" id="KW-0732">Signal</keyword>
<dbReference type="AlphaFoldDB" id="A0A8I0HPQ6"/>
<dbReference type="Proteomes" id="UP000650224">
    <property type="component" value="Unassembled WGS sequence"/>
</dbReference>
<feature type="region of interest" description="Disordered" evidence="1">
    <location>
        <begin position="32"/>
        <end position="138"/>
    </location>
</feature>
<proteinExistence type="predicted"/>
<comment type="caution">
    <text evidence="3">The sequence shown here is derived from an EMBL/GenBank/DDBJ whole genome shotgun (WGS) entry which is preliminary data.</text>
</comment>
<evidence type="ECO:0000313" key="4">
    <source>
        <dbReference type="Proteomes" id="UP000650224"/>
    </source>
</evidence>
<evidence type="ECO:0000256" key="1">
    <source>
        <dbReference type="SAM" id="MobiDB-lite"/>
    </source>
</evidence>
<feature type="compositionally biased region" description="Pro residues" evidence="1">
    <location>
        <begin position="79"/>
        <end position="107"/>
    </location>
</feature>
<accession>A0A8I0HPQ6</accession>
<name>A0A8I0HPQ6_9CORY</name>
<protein>
    <recommendedName>
        <fullName evidence="5">Secreted protein</fullName>
    </recommendedName>
</protein>